<dbReference type="Gene3D" id="1.10.260.40">
    <property type="entry name" value="lambda repressor-like DNA-binding domains"/>
    <property type="match status" value="1"/>
</dbReference>
<keyword evidence="3" id="KW-1185">Reference proteome</keyword>
<dbReference type="InterPro" id="IPR001387">
    <property type="entry name" value="Cro/C1-type_HTH"/>
</dbReference>
<evidence type="ECO:0000259" key="1">
    <source>
        <dbReference type="PROSITE" id="PS50943"/>
    </source>
</evidence>
<gene>
    <name evidence="2" type="ORF">JZM24_00630</name>
</gene>
<dbReference type="Proteomes" id="UP000811282">
    <property type="component" value="Unassembled WGS sequence"/>
</dbReference>
<name>A0ABS5Y7U3_9GAMM</name>
<evidence type="ECO:0000313" key="3">
    <source>
        <dbReference type="Proteomes" id="UP000811282"/>
    </source>
</evidence>
<dbReference type="SMART" id="SM00530">
    <property type="entry name" value="HTH_XRE"/>
    <property type="match status" value="1"/>
</dbReference>
<dbReference type="PROSITE" id="PS50943">
    <property type="entry name" value="HTH_CROC1"/>
    <property type="match status" value="1"/>
</dbReference>
<dbReference type="InterPro" id="IPR010982">
    <property type="entry name" value="Lambda_DNA-bd_dom_sf"/>
</dbReference>
<evidence type="ECO:0000313" key="2">
    <source>
        <dbReference type="EMBL" id="MBT9431048.1"/>
    </source>
</evidence>
<organism evidence="2 3">
    <name type="scientific">Candidatus Sodalis endolongispinus</name>
    <dbReference type="NCBI Taxonomy" id="2812662"/>
    <lineage>
        <taxon>Bacteria</taxon>
        <taxon>Pseudomonadati</taxon>
        <taxon>Pseudomonadota</taxon>
        <taxon>Gammaproteobacteria</taxon>
        <taxon>Enterobacterales</taxon>
        <taxon>Bruguierivoracaceae</taxon>
        <taxon>Sodalis</taxon>
    </lineage>
</organism>
<protein>
    <submittedName>
        <fullName evidence="2">Helix-turn-helix transcriptional regulator</fullName>
    </submittedName>
</protein>
<dbReference type="SUPFAM" id="SSF47413">
    <property type="entry name" value="lambda repressor-like DNA-binding domains"/>
    <property type="match status" value="1"/>
</dbReference>
<dbReference type="Pfam" id="PF13560">
    <property type="entry name" value="HTH_31"/>
    <property type="match status" value="1"/>
</dbReference>
<dbReference type="EMBL" id="JAFJYC010000001">
    <property type="protein sequence ID" value="MBT9431048.1"/>
    <property type="molecule type" value="Genomic_DNA"/>
</dbReference>
<dbReference type="RefSeq" id="WP_215668229.1">
    <property type="nucleotide sequence ID" value="NZ_JAFJYC010000001.1"/>
</dbReference>
<proteinExistence type="predicted"/>
<sequence>MVSNLGKYLRKLRIDHDMNLRDVADCLGVSAAYVSAIERGKRAAPAPFIESIANHFKIKGEALEEFKKLADLSQPSIKINLIKVNEQTKEVFLFFARKLEELSPEQVQKLKKTLQG</sequence>
<dbReference type="CDD" id="cd00093">
    <property type="entry name" value="HTH_XRE"/>
    <property type="match status" value="1"/>
</dbReference>
<accession>A0ABS5Y7U3</accession>
<feature type="domain" description="HTH cro/C1-type" evidence="1">
    <location>
        <begin position="9"/>
        <end position="63"/>
    </location>
</feature>
<reference evidence="2 3" key="1">
    <citation type="journal article" date="2021" name="Genome Biol. Evol.">
        <title>The evolution of interdependence in a four-way mealybug symbiosis.</title>
        <authorList>
            <person name="Garber A.I."/>
            <person name="Kupper M."/>
            <person name="Laetsch D.R."/>
            <person name="Weldon S.R."/>
            <person name="Ladinsky M.S."/>
            <person name="Bjorkman P.J."/>
            <person name="McCutcheon J.P."/>
        </authorList>
    </citation>
    <scope>NUCLEOTIDE SEQUENCE [LARGE SCALE GENOMIC DNA]</scope>
    <source>
        <strain evidence="2">SOD</strain>
    </source>
</reference>
<comment type="caution">
    <text evidence="2">The sequence shown here is derived from an EMBL/GenBank/DDBJ whole genome shotgun (WGS) entry which is preliminary data.</text>
</comment>